<dbReference type="GO" id="GO:0004386">
    <property type="term" value="F:helicase activity"/>
    <property type="evidence" value="ECO:0007669"/>
    <property type="project" value="UniProtKB-KW"/>
</dbReference>
<dbReference type="InterPro" id="IPR051827">
    <property type="entry name" value="Cas4_exonuclease"/>
</dbReference>
<dbReference type="AlphaFoldDB" id="K0NSM0"/>
<sequence length="219" mass="25742">MAYSENDLLMISGIQHFVFCRRQWALIHVENQWDDNFLTLKGNQLHEKADDPFFNESRSSKITVRSLPVHSLEYGLTGVCDVVEFMKDDEHGVPIHGRKGKFLPIPVEYKHGKSKEDDSDRLQLLAEAVCLEEMLFCKIDYGYLYYGRTKHREKIVFTDELRASLKQVVNEMHDYWTRKYTPRVKPSPKCKSCSLKEICLPEILNKETAEDYIRRYLSE</sequence>
<name>K0NSM0_9LACO</name>
<evidence type="ECO:0000256" key="16">
    <source>
        <dbReference type="RuleBase" id="RU365022"/>
    </source>
</evidence>
<dbReference type="EC" id="3.1.12.1" evidence="3 16"/>
<proteinExistence type="inferred from homology"/>
<dbReference type="InterPro" id="IPR013343">
    <property type="entry name" value="CRISPR-assoc_prot_Cas4"/>
</dbReference>
<evidence type="ECO:0000256" key="12">
    <source>
        <dbReference type="ARBA" id="ARBA00023004"/>
    </source>
</evidence>
<keyword evidence="7" id="KW-0547">Nucleotide-binding</keyword>
<keyword evidence="12 16" id="KW-0408">Iron</keyword>
<evidence type="ECO:0000256" key="7">
    <source>
        <dbReference type="ARBA" id="ARBA00022741"/>
    </source>
</evidence>
<feature type="domain" description="DUF83" evidence="17">
    <location>
        <begin position="12"/>
        <end position="200"/>
    </location>
</feature>
<evidence type="ECO:0000256" key="1">
    <source>
        <dbReference type="ARBA" id="ARBA00001966"/>
    </source>
</evidence>
<organism evidence="18 19">
    <name type="scientific">Lactobacillus equicursoris 66c</name>
    <dbReference type="NCBI Taxonomy" id="872326"/>
    <lineage>
        <taxon>Bacteria</taxon>
        <taxon>Bacillati</taxon>
        <taxon>Bacillota</taxon>
        <taxon>Bacilli</taxon>
        <taxon>Lactobacillales</taxon>
        <taxon>Lactobacillaceae</taxon>
        <taxon>Lactobacillus</taxon>
    </lineage>
</organism>
<dbReference type="GO" id="GO:0046872">
    <property type="term" value="F:metal ion binding"/>
    <property type="evidence" value="ECO:0007669"/>
    <property type="project" value="UniProtKB-KW"/>
</dbReference>
<comment type="cofactor">
    <cofactor evidence="1">
        <name>[4Fe-4S] cluster</name>
        <dbReference type="ChEBI" id="CHEBI:49883"/>
    </cofactor>
</comment>
<keyword evidence="15 16" id="KW-0464">Manganese</keyword>
<evidence type="ECO:0000313" key="19">
    <source>
        <dbReference type="Proteomes" id="UP000009325"/>
    </source>
</evidence>
<comment type="function">
    <text evidence="16">CRISPR (clustered regularly interspaced short palindromic repeat) is an adaptive immune system that provides protection against mobile genetic elements (viruses, transposable elements and conjugative plasmids). CRISPR clusters contain sequences complementary to antecedent mobile elements and target invading nucleic acids. CRISPR clusters are transcribed and processed into CRISPR RNA (crRNA).</text>
</comment>
<dbReference type="PANTHER" id="PTHR36531">
    <property type="entry name" value="CRISPR-ASSOCIATED EXONUCLEASE CAS4"/>
    <property type="match status" value="1"/>
</dbReference>
<evidence type="ECO:0000256" key="5">
    <source>
        <dbReference type="ARBA" id="ARBA00022722"/>
    </source>
</evidence>
<dbReference type="Proteomes" id="UP000009325">
    <property type="component" value="Unassembled WGS sequence"/>
</dbReference>
<comment type="similarity">
    <text evidence="2 16">Belongs to the CRISPR-associated exonuclease Cas4 family.</text>
</comment>
<protein>
    <recommendedName>
        <fullName evidence="4 16">CRISPR-associated exonuclease Cas4</fullName>
        <ecNumber evidence="3 16">3.1.12.1</ecNumber>
    </recommendedName>
</protein>
<reference evidence="18 19" key="1">
    <citation type="submission" date="2012-08" db="EMBL/GenBank/DDBJ databases">
        <title>Draft Genome Sequences of Lactobacillus equicursoris CIP 110162T, isolated from thoroughbred racehorse feces and Lactobacillus sp. CRBIP 24.137 isolated from urine of human.</title>
        <authorList>
            <person name="Cousin S."/>
            <person name="Loux V."/>
            <person name="Ma L."/>
            <person name="Creno S."/>
            <person name="Clermont D."/>
            <person name="Bizet C."/>
            <person name="Bouchier C."/>
        </authorList>
    </citation>
    <scope>NUCLEOTIDE SEQUENCE [LARGE SCALE GENOMIC DNA]</scope>
    <source>
        <strain evidence="18 19">66c</strain>
    </source>
</reference>
<keyword evidence="9" id="KW-0347">Helicase</keyword>
<dbReference type="GO" id="GO:0004527">
    <property type="term" value="F:exonuclease activity"/>
    <property type="evidence" value="ECO:0007669"/>
    <property type="project" value="UniProtKB-KW"/>
</dbReference>
<dbReference type="GO" id="GO:0005524">
    <property type="term" value="F:ATP binding"/>
    <property type="evidence" value="ECO:0007669"/>
    <property type="project" value="UniProtKB-KW"/>
</dbReference>
<dbReference type="GO" id="GO:0051536">
    <property type="term" value="F:iron-sulfur cluster binding"/>
    <property type="evidence" value="ECO:0007669"/>
    <property type="project" value="UniProtKB-KW"/>
</dbReference>
<keyword evidence="5 16" id="KW-0540">Nuclease</keyword>
<evidence type="ECO:0000256" key="14">
    <source>
        <dbReference type="ARBA" id="ARBA00023118"/>
    </source>
</evidence>
<dbReference type="NCBIfam" id="TIGR00372">
    <property type="entry name" value="cas4"/>
    <property type="match status" value="1"/>
</dbReference>
<evidence type="ECO:0000256" key="9">
    <source>
        <dbReference type="ARBA" id="ARBA00022806"/>
    </source>
</evidence>
<keyword evidence="8 16" id="KW-0378">Hydrolase</keyword>
<evidence type="ECO:0000256" key="10">
    <source>
        <dbReference type="ARBA" id="ARBA00022839"/>
    </source>
</evidence>
<comment type="cofactor">
    <cofactor evidence="16">
        <name>Mg(2+)</name>
        <dbReference type="ChEBI" id="CHEBI:18420"/>
    </cofactor>
    <cofactor evidence="16">
        <name>Mn(2+)</name>
        <dbReference type="ChEBI" id="CHEBI:29035"/>
    </cofactor>
    <text evidence="16">Mg(2+) or Mn(2+) required for ssDNA cleavage activity.</text>
</comment>
<evidence type="ECO:0000256" key="15">
    <source>
        <dbReference type="ARBA" id="ARBA00023211"/>
    </source>
</evidence>
<dbReference type="Pfam" id="PF01930">
    <property type="entry name" value="Cas_Cas4"/>
    <property type="match status" value="1"/>
</dbReference>
<evidence type="ECO:0000256" key="2">
    <source>
        <dbReference type="ARBA" id="ARBA00009189"/>
    </source>
</evidence>
<evidence type="ECO:0000256" key="4">
    <source>
        <dbReference type="ARBA" id="ARBA00020049"/>
    </source>
</evidence>
<keyword evidence="10 16" id="KW-0269">Exonuclease</keyword>
<evidence type="ECO:0000256" key="3">
    <source>
        <dbReference type="ARBA" id="ARBA00012768"/>
    </source>
</evidence>
<evidence type="ECO:0000256" key="6">
    <source>
        <dbReference type="ARBA" id="ARBA00022723"/>
    </source>
</evidence>
<keyword evidence="11" id="KW-0067">ATP-binding</keyword>
<evidence type="ECO:0000256" key="13">
    <source>
        <dbReference type="ARBA" id="ARBA00023014"/>
    </source>
</evidence>
<dbReference type="PANTHER" id="PTHR36531:SF6">
    <property type="entry name" value="DNA REPLICATION ATP-DEPENDENT HELICASE_NUCLEASE DNA2"/>
    <property type="match status" value="1"/>
</dbReference>
<gene>
    <name evidence="18" type="ORF">BN146_04160</name>
</gene>
<dbReference type="InterPro" id="IPR011604">
    <property type="entry name" value="PDDEXK-like_dom_sf"/>
</dbReference>
<accession>K0NSM0</accession>
<keyword evidence="6 16" id="KW-0479">Metal-binding</keyword>
<evidence type="ECO:0000259" key="17">
    <source>
        <dbReference type="Pfam" id="PF01930"/>
    </source>
</evidence>
<dbReference type="OrthoDB" id="9781776at2"/>
<keyword evidence="13 16" id="KW-0411">Iron-sulfur</keyword>
<comment type="cofactor">
    <cofactor evidence="16">
        <name>iron-sulfur cluster</name>
        <dbReference type="ChEBI" id="CHEBI:30408"/>
    </cofactor>
</comment>
<dbReference type="GO" id="GO:0051607">
    <property type="term" value="P:defense response to virus"/>
    <property type="evidence" value="ECO:0007669"/>
    <property type="project" value="UniProtKB-KW"/>
</dbReference>
<dbReference type="InterPro" id="IPR022765">
    <property type="entry name" value="Dna2/Cas4_DUF83"/>
</dbReference>
<evidence type="ECO:0000313" key="18">
    <source>
        <dbReference type="EMBL" id="CCK83456.1"/>
    </source>
</evidence>
<comment type="caution">
    <text evidence="18">The sequence shown here is derived from an EMBL/GenBank/DDBJ whole genome shotgun (WGS) entry which is preliminary data.</text>
</comment>
<evidence type="ECO:0000256" key="8">
    <source>
        <dbReference type="ARBA" id="ARBA00022801"/>
    </source>
</evidence>
<keyword evidence="14 16" id="KW-0051">Antiviral defense</keyword>
<dbReference type="Gene3D" id="3.90.320.10">
    <property type="match status" value="1"/>
</dbReference>
<dbReference type="RefSeq" id="WP_009557951.1">
    <property type="nucleotide sequence ID" value="NZ_CALZ01000079.1"/>
</dbReference>
<evidence type="ECO:0000256" key="11">
    <source>
        <dbReference type="ARBA" id="ARBA00022840"/>
    </source>
</evidence>
<dbReference type="EMBL" id="CALZ01000079">
    <property type="protein sequence ID" value="CCK83456.1"/>
    <property type="molecule type" value="Genomic_DNA"/>
</dbReference>